<evidence type="ECO:0000256" key="2">
    <source>
        <dbReference type="ARBA" id="ARBA00007599"/>
    </source>
</evidence>
<keyword evidence="8" id="KW-0067">ATP-binding</keyword>
<evidence type="ECO:0000256" key="10">
    <source>
        <dbReference type="ARBA" id="ARBA00032441"/>
    </source>
</evidence>
<dbReference type="PANTHER" id="PTHR33540:SF2">
    <property type="entry name" value="TRNA THREONYLCARBAMOYLADENOSINE BIOSYNTHESIS PROTEIN TSAE"/>
    <property type="match status" value="1"/>
</dbReference>
<comment type="subcellular location">
    <subcellularLocation>
        <location evidence="1">Cytoplasm</location>
    </subcellularLocation>
</comment>
<reference evidence="11 12" key="1">
    <citation type="submission" date="2018-04" db="EMBL/GenBank/DDBJ databases">
        <title>Genomic Encyclopedia of Archaeal and Bacterial Type Strains, Phase II (KMG-II): from individual species to whole genera.</title>
        <authorList>
            <person name="Goeker M."/>
        </authorList>
    </citation>
    <scope>NUCLEOTIDE SEQUENCE [LARGE SCALE GENOMIC DNA]</scope>
    <source>
        <strain evidence="11 12">DSM 29329</strain>
    </source>
</reference>
<evidence type="ECO:0000256" key="5">
    <source>
        <dbReference type="ARBA" id="ARBA00022694"/>
    </source>
</evidence>
<dbReference type="GO" id="GO:0002949">
    <property type="term" value="P:tRNA threonylcarbamoyladenosine modification"/>
    <property type="evidence" value="ECO:0007669"/>
    <property type="project" value="InterPro"/>
</dbReference>
<dbReference type="SUPFAM" id="SSF52540">
    <property type="entry name" value="P-loop containing nucleoside triphosphate hydrolases"/>
    <property type="match status" value="1"/>
</dbReference>
<evidence type="ECO:0000256" key="8">
    <source>
        <dbReference type="ARBA" id="ARBA00022840"/>
    </source>
</evidence>
<name>A0A2T6ARD8_9RHOB</name>
<dbReference type="GO" id="GO:0046872">
    <property type="term" value="F:metal ion binding"/>
    <property type="evidence" value="ECO:0007669"/>
    <property type="project" value="UniProtKB-KW"/>
</dbReference>
<dbReference type="OrthoDB" id="9800307at2"/>
<evidence type="ECO:0000256" key="6">
    <source>
        <dbReference type="ARBA" id="ARBA00022723"/>
    </source>
</evidence>
<dbReference type="GO" id="GO:0005524">
    <property type="term" value="F:ATP binding"/>
    <property type="evidence" value="ECO:0007669"/>
    <property type="project" value="UniProtKB-KW"/>
</dbReference>
<evidence type="ECO:0000313" key="12">
    <source>
        <dbReference type="Proteomes" id="UP000244069"/>
    </source>
</evidence>
<keyword evidence="7" id="KW-0547">Nucleotide-binding</keyword>
<dbReference type="AlphaFoldDB" id="A0A2T6ARD8"/>
<dbReference type="Proteomes" id="UP000244069">
    <property type="component" value="Unassembled WGS sequence"/>
</dbReference>
<comment type="caution">
    <text evidence="11">The sequence shown here is derived from an EMBL/GenBank/DDBJ whole genome shotgun (WGS) entry which is preliminary data.</text>
</comment>
<accession>A0A2T6ARD8</accession>
<keyword evidence="9" id="KW-0460">Magnesium</keyword>
<keyword evidence="4" id="KW-0963">Cytoplasm</keyword>
<comment type="similarity">
    <text evidence="2">Belongs to the TsaE family.</text>
</comment>
<keyword evidence="5" id="KW-0819">tRNA processing</keyword>
<dbReference type="PANTHER" id="PTHR33540">
    <property type="entry name" value="TRNA THREONYLCARBAMOYLADENOSINE BIOSYNTHESIS PROTEIN TSAE"/>
    <property type="match status" value="1"/>
</dbReference>
<dbReference type="InterPro" id="IPR027417">
    <property type="entry name" value="P-loop_NTPase"/>
</dbReference>
<dbReference type="NCBIfam" id="TIGR00150">
    <property type="entry name" value="T6A_YjeE"/>
    <property type="match status" value="1"/>
</dbReference>
<gene>
    <name evidence="11" type="ORF">C8N44_11790</name>
</gene>
<evidence type="ECO:0000313" key="11">
    <source>
        <dbReference type="EMBL" id="PTX46306.1"/>
    </source>
</evidence>
<evidence type="ECO:0000256" key="9">
    <source>
        <dbReference type="ARBA" id="ARBA00022842"/>
    </source>
</evidence>
<evidence type="ECO:0000256" key="3">
    <source>
        <dbReference type="ARBA" id="ARBA00019010"/>
    </source>
</evidence>
<protein>
    <recommendedName>
        <fullName evidence="3">tRNA threonylcarbamoyladenosine biosynthesis protein TsaE</fullName>
    </recommendedName>
    <alternativeName>
        <fullName evidence="10">t(6)A37 threonylcarbamoyladenosine biosynthesis protein TsaE</fullName>
    </alternativeName>
</protein>
<dbReference type="InterPro" id="IPR003442">
    <property type="entry name" value="T6A_TsaE"/>
</dbReference>
<dbReference type="Gene3D" id="3.40.50.300">
    <property type="entry name" value="P-loop containing nucleotide triphosphate hydrolases"/>
    <property type="match status" value="1"/>
</dbReference>
<dbReference type="Pfam" id="PF02367">
    <property type="entry name" value="TsaE"/>
    <property type="match status" value="1"/>
</dbReference>
<proteinExistence type="inferred from homology"/>
<evidence type="ECO:0000256" key="1">
    <source>
        <dbReference type="ARBA" id="ARBA00004496"/>
    </source>
</evidence>
<dbReference type="EMBL" id="QBKN01000017">
    <property type="protein sequence ID" value="PTX46306.1"/>
    <property type="molecule type" value="Genomic_DNA"/>
</dbReference>
<evidence type="ECO:0000256" key="4">
    <source>
        <dbReference type="ARBA" id="ARBA00022490"/>
    </source>
</evidence>
<sequence>MDPRSHELHLPTPEATAALARGFAPLLVPGDVLLLSGGIGAGKTHFARALIRALQDTPEDVPSPTFTLVQEYDTRAGPLVHADLYRLAGPDGVDELGLWEAFDDAICLVEWPDRLGTEAPADALHLDFAVGADDESRHLVLHWQTSRWDDRIPGQAA</sequence>
<evidence type="ECO:0000256" key="7">
    <source>
        <dbReference type="ARBA" id="ARBA00022741"/>
    </source>
</evidence>
<keyword evidence="12" id="KW-1185">Reference proteome</keyword>
<keyword evidence="6" id="KW-0479">Metal-binding</keyword>
<dbReference type="RefSeq" id="WP_107977406.1">
    <property type="nucleotide sequence ID" value="NZ_BMEZ01000018.1"/>
</dbReference>
<dbReference type="GO" id="GO:0005737">
    <property type="term" value="C:cytoplasm"/>
    <property type="evidence" value="ECO:0007669"/>
    <property type="project" value="UniProtKB-SubCell"/>
</dbReference>
<organism evidence="11 12">
    <name type="scientific">Allosediminivita pacifica</name>
    <dbReference type="NCBI Taxonomy" id="1267769"/>
    <lineage>
        <taxon>Bacteria</taxon>
        <taxon>Pseudomonadati</taxon>
        <taxon>Pseudomonadota</taxon>
        <taxon>Alphaproteobacteria</taxon>
        <taxon>Rhodobacterales</taxon>
        <taxon>Paracoccaceae</taxon>
        <taxon>Allosediminivita</taxon>
    </lineage>
</organism>